<reference evidence="2 3" key="1">
    <citation type="submission" date="2017-01" db="EMBL/GenBank/DDBJ databases">
        <title>Genome analysis of Paenibacillus selenitrireducens ES3-24.</title>
        <authorList>
            <person name="Xu D."/>
            <person name="Yao R."/>
            <person name="Zheng S."/>
        </authorList>
    </citation>
    <scope>NUCLEOTIDE SEQUENCE [LARGE SCALE GENOMIC DNA]</scope>
    <source>
        <strain evidence="2 3">ES3-24</strain>
    </source>
</reference>
<dbReference type="InterPro" id="IPR004045">
    <property type="entry name" value="Glutathione_S-Trfase_N"/>
</dbReference>
<protein>
    <submittedName>
        <fullName evidence="2">NrdH-redoxin</fullName>
    </submittedName>
</protein>
<gene>
    <name evidence="2" type="ORF">BVG16_14890</name>
</gene>
<dbReference type="Proteomes" id="UP000190188">
    <property type="component" value="Unassembled WGS sequence"/>
</dbReference>
<dbReference type="CDD" id="cd02976">
    <property type="entry name" value="NrdH"/>
    <property type="match status" value="1"/>
</dbReference>
<dbReference type="AlphaFoldDB" id="A0A1T2XDN7"/>
<dbReference type="InterPro" id="IPR002109">
    <property type="entry name" value="Glutaredoxin"/>
</dbReference>
<dbReference type="PANTHER" id="PTHR34386">
    <property type="entry name" value="GLUTAREDOXIN"/>
    <property type="match status" value="1"/>
</dbReference>
<evidence type="ECO:0000313" key="2">
    <source>
        <dbReference type="EMBL" id="OPA77723.1"/>
    </source>
</evidence>
<dbReference type="InterPro" id="IPR051548">
    <property type="entry name" value="Grx-like_ET"/>
</dbReference>
<name>A0A1T2XDN7_9BACL</name>
<dbReference type="PROSITE" id="PS00195">
    <property type="entry name" value="GLUTAREDOXIN_1"/>
    <property type="match status" value="1"/>
</dbReference>
<sequence>MSDNNIIVYSRNFCPHCVQVKKYLQENNVQFEERNVDTNEAYMEELFNMGMRAVPVTVVGEEKILGFNTTQLKQVIGI</sequence>
<dbReference type="GO" id="GO:0009055">
    <property type="term" value="F:electron transfer activity"/>
    <property type="evidence" value="ECO:0007669"/>
    <property type="project" value="TreeGrafter"/>
</dbReference>
<accession>A0A1T2XDN7</accession>
<organism evidence="2 3">
    <name type="scientific">Paenibacillus selenitireducens</name>
    <dbReference type="NCBI Taxonomy" id="1324314"/>
    <lineage>
        <taxon>Bacteria</taxon>
        <taxon>Bacillati</taxon>
        <taxon>Bacillota</taxon>
        <taxon>Bacilli</taxon>
        <taxon>Bacillales</taxon>
        <taxon>Paenibacillaceae</taxon>
        <taxon>Paenibacillus</taxon>
    </lineage>
</organism>
<dbReference type="PROSITE" id="PS50404">
    <property type="entry name" value="GST_NTER"/>
    <property type="match status" value="1"/>
</dbReference>
<dbReference type="RefSeq" id="WP_078499466.1">
    <property type="nucleotide sequence ID" value="NZ_MSZX01000005.1"/>
</dbReference>
<dbReference type="PROSITE" id="PS51354">
    <property type="entry name" value="GLUTAREDOXIN_2"/>
    <property type="match status" value="1"/>
</dbReference>
<comment type="caution">
    <text evidence="2">The sequence shown here is derived from an EMBL/GenBank/DDBJ whole genome shotgun (WGS) entry which is preliminary data.</text>
</comment>
<dbReference type="STRING" id="1324314.BVG16_14890"/>
<keyword evidence="3" id="KW-1185">Reference proteome</keyword>
<dbReference type="EMBL" id="MSZX01000005">
    <property type="protein sequence ID" value="OPA77723.1"/>
    <property type="molecule type" value="Genomic_DNA"/>
</dbReference>
<dbReference type="GO" id="GO:0045454">
    <property type="term" value="P:cell redox homeostasis"/>
    <property type="evidence" value="ECO:0007669"/>
    <property type="project" value="TreeGrafter"/>
</dbReference>
<dbReference type="Pfam" id="PF00462">
    <property type="entry name" value="Glutaredoxin"/>
    <property type="match status" value="1"/>
</dbReference>
<dbReference type="Gene3D" id="3.40.30.10">
    <property type="entry name" value="Glutaredoxin"/>
    <property type="match status" value="1"/>
</dbReference>
<evidence type="ECO:0000259" key="1">
    <source>
        <dbReference type="PROSITE" id="PS50404"/>
    </source>
</evidence>
<dbReference type="SUPFAM" id="SSF52833">
    <property type="entry name" value="Thioredoxin-like"/>
    <property type="match status" value="1"/>
</dbReference>
<dbReference type="PANTHER" id="PTHR34386:SF1">
    <property type="entry name" value="GLUTAREDOXIN-LIKE PROTEIN NRDH"/>
    <property type="match status" value="1"/>
</dbReference>
<evidence type="ECO:0000313" key="3">
    <source>
        <dbReference type="Proteomes" id="UP000190188"/>
    </source>
</evidence>
<dbReference type="OrthoDB" id="9795531at2"/>
<feature type="domain" description="GST N-terminal" evidence="1">
    <location>
        <begin position="4"/>
        <end position="78"/>
    </location>
</feature>
<dbReference type="InterPro" id="IPR036249">
    <property type="entry name" value="Thioredoxin-like_sf"/>
</dbReference>
<proteinExistence type="predicted"/>
<dbReference type="InterPro" id="IPR011767">
    <property type="entry name" value="GLR_AS"/>
</dbReference>